<dbReference type="InterPro" id="IPR011257">
    <property type="entry name" value="DNA_glycosylase"/>
</dbReference>
<dbReference type="InterPro" id="IPR003265">
    <property type="entry name" value="HhH-GPD_domain"/>
</dbReference>
<evidence type="ECO:0000256" key="9">
    <source>
        <dbReference type="ARBA" id="ARBA00044632"/>
    </source>
</evidence>
<dbReference type="EMBL" id="LTAI01000190">
    <property type="protein sequence ID" value="ORD99459.1"/>
    <property type="molecule type" value="Genomic_DNA"/>
</dbReference>
<sequence>MKENQQNFKEENFIELKNISLNLKETLFCGQIFHFKEIEHNKLYGGVLNDTLIILKQIDDKRIAFLYDEEGLHCHLSLIKLNQMIKEFFNIDIIVIKQDNHFKINELIINDDLICKVFDKHHQSCRFITNDLYSAIFSFICSQNNNIQRITKLVSFIYSLGEPIKYKNITFNKFPKLDKLFDFDLLKDKKFGYRARYVVDAAKFLNETPVDNNNISDLLKIKGVGRKVFDCICLTSLRRFHLVPIDIHVFKWSKVFFKLSFNSLTQKNYQQIQREWSNKFGRYAGIVQLFIFKESTLK</sequence>
<dbReference type="PANTHER" id="PTHR10242:SF2">
    <property type="entry name" value="N-GLYCOSYLASE_DNA LYASE"/>
    <property type="match status" value="1"/>
</dbReference>
<evidence type="ECO:0000259" key="10">
    <source>
        <dbReference type="SMART" id="SM00478"/>
    </source>
</evidence>
<dbReference type="EC" id="4.2.99.18" evidence="2"/>
<protein>
    <recommendedName>
        <fullName evidence="2">DNA-(apurinic or apyrimidinic site) lyase</fullName>
        <ecNumber evidence="2">4.2.99.18</ecNumber>
    </recommendedName>
</protein>
<evidence type="ECO:0000256" key="6">
    <source>
        <dbReference type="ARBA" id="ARBA00023239"/>
    </source>
</evidence>
<dbReference type="GO" id="GO:0006285">
    <property type="term" value="P:base-excision repair, AP site formation"/>
    <property type="evidence" value="ECO:0007669"/>
    <property type="project" value="TreeGrafter"/>
</dbReference>
<dbReference type="GO" id="GO:0140078">
    <property type="term" value="F:class I DNA-(apurinic or apyrimidinic site) endonuclease activity"/>
    <property type="evidence" value="ECO:0007669"/>
    <property type="project" value="UniProtKB-EC"/>
</dbReference>
<dbReference type="Gene3D" id="1.10.340.30">
    <property type="entry name" value="Hypothetical protein, domain 2"/>
    <property type="match status" value="1"/>
</dbReference>
<evidence type="ECO:0000313" key="12">
    <source>
        <dbReference type="Proteomes" id="UP000192501"/>
    </source>
</evidence>
<dbReference type="CDD" id="cd00056">
    <property type="entry name" value="ENDO3c"/>
    <property type="match status" value="1"/>
</dbReference>
<dbReference type="Pfam" id="PF07934">
    <property type="entry name" value="OGG_N"/>
    <property type="match status" value="1"/>
</dbReference>
<evidence type="ECO:0000256" key="8">
    <source>
        <dbReference type="ARBA" id="ARBA00023295"/>
    </source>
</evidence>
<keyword evidence="7" id="KW-0511">Multifunctional enzyme</keyword>
<dbReference type="VEuPathDB" id="MicrosporidiaDB:A0H76_819"/>
<gene>
    <name evidence="11" type="primary">OGG1</name>
    <name evidence="11" type="ORF">A0H76_819</name>
</gene>
<dbReference type="GO" id="GO:0003684">
    <property type="term" value="F:damaged DNA binding"/>
    <property type="evidence" value="ECO:0007669"/>
    <property type="project" value="InterPro"/>
</dbReference>
<dbReference type="Proteomes" id="UP000192501">
    <property type="component" value="Unassembled WGS sequence"/>
</dbReference>
<evidence type="ECO:0000256" key="1">
    <source>
        <dbReference type="ARBA" id="ARBA00010679"/>
    </source>
</evidence>
<keyword evidence="4" id="KW-0378">Hydrolase</keyword>
<dbReference type="InterPro" id="IPR012904">
    <property type="entry name" value="OGG_N"/>
</dbReference>
<name>A0A1X0QI72_9MICR</name>
<comment type="similarity">
    <text evidence="1">Belongs to the type-1 OGG1 family.</text>
</comment>
<evidence type="ECO:0000256" key="4">
    <source>
        <dbReference type="ARBA" id="ARBA00022801"/>
    </source>
</evidence>
<keyword evidence="5" id="KW-0234">DNA repair</keyword>
<keyword evidence="8" id="KW-0326">Glycosidase</keyword>
<keyword evidence="6" id="KW-0456">Lyase</keyword>
<dbReference type="SMART" id="SM00478">
    <property type="entry name" value="ENDO3c"/>
    <property type="match status" value="1"/>
</dbReference>
<dbReference type="SMR" id="A0A1X0QI72"/>
<dbReference type="Gene3D" id="1.10.1670.10">
    <property type="entry name" value="Helix-hairpin-Helix base-excision DNA repair enzymes (C-terminal)"/>
    <property type="match status" value="1"/>
</dbReference>
<dbReference type="InterPro" id="IPR052054">
    <property type="entry name" value="Oxidative_DNA_repair_enzyme"/>
</dbReference>
<evidence type="ECO:0000313" key="11">
    <source>
        <dbReference type="EMBL" id="ORD99459.1"/>
    </source>
</evidence>
<dbReference type="GO" id="GO:0005634">
    <property type="term" value="C:nucleus"/>
    <property type="evidence" value="ECO:0007669"/>
    <property type="project" value="TreeGrafter"/>
</dbReference>
<comment type="caution">
    <text evidence="11">The sequence shown here is derived from an EMBL/GenBank/DDBJ whole genome shotgun (WGS) entry which is preliminary data.</text>
</comment>
<dbReference type="SUPFAM" id="SSF55945">
    <property type="entry name" value="TATA-box binding protein-like"/>
    <property type="match status" value="1"/>
</dbReference>
<dbReference type="SUPFAM" id="SSF48150">
    <property type="entry name" value="DNA-glycosylase"/>
    <property type="match status" value="1"/>
</dbReference>
<evidence type="ECO:0000256" key="7">
    <source>
        <dbReference type="ARBA" id="ARBA00023268"/>
    </source>
</evidence>
<feature type="domain" description="HhH-GPD" evidence="10">
    <location>
        <begin position="141"/>
        <end position="296"/>
    </location>
</feature>
<dbReference type="Gene3D" id="3.30.310.40">
    <property type="match status" value="1"/>
</dbReference>
<dbReference type="GO" id="GO:0034039">
    <property type="term" value="F:8-oxo-7,8-dihydroguanine DNA N-glycosylase activity"/>
    <property type="evidence" value="ECO:0007669"/>
    <property type="project" value="TreeGrafter"/>
</dbReference>
<dbReference type="PANTHER" id="PTHR10242">
    <property type="entry name" value="8-OXOGUANINE DNA GLYCOSYLASE"/>
    <property type="match status" value="1"/>
</dbReference>
<organism evidence="11 12">
    <name type="scientific">Hepatospora eriocheir</name>
    <dbReference type="NCBI Taxonomy" id="1081669"/>
    <lineage>
        <taxon>Eukaryota</taxon>
        <taxon>Fungi</taxon>
        <taxon>Fungi incertae sedis</taxon>
        <taxon>Microsporidia</taxon>
        <taxon>Hepatosporidae</taxon>
        <taxon>Hepatospora</taxon>
    </lineage>
</organism>
<accession>A0A1X0QI72</accession>
<reference evidence="11 12" key="1">
    <citation type="journal article" date="2017" name="Environ. Microbiol.">
        <title>Decay of the glycolytic pathway and adaptation to intranuclear parasitism within Enterocytozoonidae microsporidia.</title>
        <authorList>
            <person name="Wiredu Boakye D."/>
            <person name="Jaroenlak P."/>
            <person name="Prachumwat A."/>
            <person name="Williams T.A."/>
            <person name="Bateman K.S."/>
            <person name="Itsathitphaisarn O."/>
            <person name="Sritunyalucksana K."/>
            <person name="Paszkiewicz K.H."/>
            <person name="Moore K.A."/>
            <person name="Stentiford G.D."/>
            <person name="Williams B.A."/>
        </authorList>
    </citation>
    <scope>NUCLEOTIDE SEQUENCE [LARGE SCALE GENOMIC DNA]</scope>
    <source>
        <strain evidence="12">canceri</strain>
    </source>
</reference>
<dbReference type="GO" id="GO:0006289">
    <property type="term" value="P:nucleotide-excision repair"/>
    <property type="evidence" value="ECO:0007669"/>
    <property type="project" value="InterPro"/>
</dbReference>
<keyword evidence="3" id="KW-0227">DNA damage</keyword>
<comment type="catalytic activity">
    <reaction evidence="9">
        <text>2'-deoxyribonucleotide-(2'-deoxyribose 5'-phosphate)-2'-deoxyribonucleotide-DNA = a 3'-end 2'-deoxyribonucleotide-(2,3-dehydro-2,3-deoxyribose 5'-phosphate)-DNA + a 5'-end 5'-phospho-2'-deoxyribonucleoside-DNA + H(+)</text>
        <dbReference type="Rhea" id="RHEA:66592"/>
        <dbReference type="Rhea" id="RHEA-COMP:13180"/>
        <dbReference type="Rhea" id="RHEA-COMP:16897"/>
        <dbReference type="Rhea" id="RHEA-COMP:17067"/>
        <dbReference type="ChEBI" id="CHEBI:15378"/>
        <dbReference type="ChEBI" id="CHEBI:136412"/>
        <dbReference type="ChEBI" id="CHEBI:157695"/>
        <dbReference type="ChEBI" id="CHEBI:167181"/>
        <dbReference type="EC" id="4.2.99.18"/>
    </reaction>
</comment>
<evidence type="ECO:0000256" key="5">
    <source>
        <dbReference type="ARBA" id="ARBA00023204"/>
    </source>
</evidence>
<dbReference type="InterPro" id="IPR023170">
    <property type="entry name" value="HhH_base_excis_C"/>
</dbReference>
<proteinExistence type="inferred from homology"/>
<dbReference type="AlphaFoldDB" id="A0A1X0QI72"/>
<dbReference type="VEuPathDB" id="MicrosporidiaDB:HERIO_860"/>
<evidence type="ECO:0000256" key="2">
    <source>
        <dbReference type="ARBA" id="ARBA00012720"/>
    </source>
</evidence>
<evidence type="ECO:0000256" key="3">
    <source>
        <dbReference type="ARBA" id="ARBA00022763"/>
    </source>
</evidence>